<name>A0ABY8L570_9FLAO</name>
<proteinExistence type="predicted"/>
<evidence type="ECO:0000313" key="2">
    <source>
        <dbReference type="Proteomes" id="UP001232001"/>
    </source>
</evidence>
<dbReference type="RefSeq" id="WP_279651069.1">
    <property type="nucleotide sequence ID" value="NZ_CP122539.1"/>
</dbReference>
<dbReference type="Proteomes" id="UP001232001">
    <property type="component" value="Chromosome"/>
</dbReference>
<protein>
    <submittedName>
        <fullName evidence="1">Uncharacterized protein</fullName>
    </submittedName>
</protein>
<keyword evidence="2" id="KW-1185">Reference proteome</keyword>
<gene>
    <name evidence="1" type="ORF">P8625_14050</name>
</gene>
<sequence>MVFQDYGTAYFIDHEEDLGSFSVEDLNMYQNEKLTTFNYPSI</sequence>
<reference evidence="1 2" key="1">
    <citation type="submission" date="2023-04" db="EMBL/GenBank/DDBJ databases">
        <title>Tenacibaculum tangerinum sp. nov., isolated from sea tidal flat of South Korea.</title>
        <authorList>
            <person name="Lee S.H."/>
            <person name="Kim J.-J."/>
        </authorList>
    </citation>
    <scope>NUCLEOTIDE SEQUENCE [LARGE SCALE GENOMIC DNA]</scope>
    <source>
        <strain evidence="1 2">GRR-S3-23</strain>
    </source>
</reference>
<accession>A0ABY8L570</accession>
<evidence type="ECO:0000313" key="1">
    <source>
        <dbReference type="EMBL" id="WGH75179.1"/>
    </source>
</evidence>
<dbReference type="EMBL" id="CP122539">
    <property type="protein sequence ID" value="WGH75179.1"/>
    <property type="molecule type" value="Genomic_DNA"/>
</dbReference>
<organism evidence="1 2">
    <name type="scientific">Tenacibaculum tangerinum</name>
    <dbReference type="NCBI Taxonomy" id="3038772"/>
    <lineage>
        <taxon>Bacteria</taxon>
        <taxon>Pseudomonadati</taxon>
        <taxon>Bacteroidota</taxon>
        <taxon>Flavobacteriia</taxon>
        <taxon>Flavobacteriales</taxon>
        <taxon>Flavobacteriaceae</taxon>
        <taxon>Tenacibaculum</taxon>
    </lineage>
</organism>